<gene>
    <name evidence="2" type="ORF">COT97_01305</name>
</gene>
<dbReference type="InterPro" id="IPR031100">
    <property type="entry name" value="LOG_fam"/>
</dbReference>
<comment type="caution">
    <text evidence="2">The sequence shown here is derived from an EMBL/GenBank/DDBJ whole genome shotgun (WGS) entry which is preliminary data.</text>
</comment>
<dbReference type="PANTHER" id="PTHR43393:SF3">
    <property type="entry name" value="LYSINE DECARBOXYLASE-LIKE PROTEIN"/>
    <property type="match status" value="1"/>
</dbReference>
<comment type="similarity">
    <text evidence="1">Belongs to the LOG family.</text>
</comment>
<sequence length="234" mass="26745">MPKKKQQIIDSEHPMERKISLKKMSDITWRIFRIMSEFVEGFQFLSDFRKEVTIFGSARLAPESKWCKEAEKLGELLAKGGYTVITGGGPGIMQAANKGAYKISPHKSVGLNIQLPKEQRINPYVGHGKGFYYFFTRKVMLAASAQAYIYFPGGFGTLDEMSEIITLIQTGKMQKTPVIIVGKDYYTPLVEWMKQTMGQEHKTINPKDINLFHLVDTAEEVMKYVRKSKERTIF</sequence>
<reference evidence="3" key="1">
    <citation type="submission" date="2017-09" db="EMBL/GenBank/DDBJ databases">
        <title>Depth-based differentiation of microbial function through sediment-hosted aquifers and enrichment of novel symbionts in the deep terrestrial subsurface.</title>
        <authorList>
            <person name="Probst A.J."/>
            <person name="Ladd B."/>
            <person name="Jarett J.K."/>
            <person name="Geller-Mcgrath D.E."/>
            <person name="Sieber C.M.K."/>
            <person name="Emerson J.B."/>
            <person name="Anantharaman K."/>
            <person name="Thomas B.C."/>
            <person name="Malmstrom R."/>
            <person name="Stieglmeier M."/>
            <person name="Klingl A."/>
            <person name="Woyke T."/>
            <person name="Ryan C.M."/>
            <person name="Banfield J.F."/>
        </authorList>
    </citation>
    <scope>NUCLEOTIDE SEQUENCE [LARGE SCALE GENOMIC DNA]</scope>
</reference>
<keyword evidence="1" id="KW-0203">Cytokinin biosynthesis</keyword>
<dbReference type="NCBIfam" id="TIGR00730">
    <property type="entry name" value="Rossman fold protein, TIGR00730 family"/>
    <property type="match status" value="1"/>
</dbReference>
<name>A0A2H0V5W7_9BACT</name>
<dbReference type="Proteomes" id="UP000229901">
    <property type="component" value="Unassembled WGS sequence"/>
</dbReference>
<keyword evidence="1" id="KW-0378">Hydrolase</keyword>
<proteinExistence type="inferred from homology"/>
<dbReference type="Pfam" id="PF03641">
    <property type="entry name" value="Lysine_decarbox"/>
    <property type="match status" value="1"/>
</dbReference>
<evidence type="ECO:0000313" key="3">
    <source>
        <dbReference type="Proteomes" id="UP000229901"/>
    </source>
</evidence>
<dbReference type="EMBL" id="PFAP01000005">
    <property type="protein sequence ID" value="PIR94473.1"/>
    <property type="molecule type" value="Genomic_DNA"/>
</dbReference>
<dbReference type="GO" id="GO:0016787">
    <property type="term" value="F:hydrolase activity"/>
    <property type="evidence" value="ECO:0007669"/>
    <property type="project" value="UniProtKB-KW"/>
</dbReference>
<evidence type="ECO:0000313" key="2">
    <source>
        <dbReference type="EMBL" id="PIR94473.1"/>
    </source>
</evidence>
<dbReference type="EC" id="3.2.2.n1" evidence="1"/>
<protein>
    <recommendedName>
        <fullName evidence="1">Cytokinin riboside 5'-monophosphate phosphoribohydrolase</fullName>
        <ecNumber evidence="1">3.2.2.n1</ecNumber>
    </recommendedName>
</protein>
<dbReference type="GO" id="GO:0009691">
    <property type="term" value="P:cytokinin biosynthetic process"/>
    <property type="evidence" value="ECO:0007669"/>
    <property type="project" value="UniProtKB-UniRule"/>
</dbReference>
<dbReference type="InterPro" id="IPR052341">
    <property type="entry name" value="LOG_family_nucleotidases"/>
</dbReference>
<evidence type="ECO:0000256" key="1">
    <source>
        <dbReference type="RuleBase" id="RU363015"/>
    </source>
</evidence>
<dbReference type="Gene3D" id="3.40.50.450">
    <property type="match status" value="1"/>
</dbReference>
<dbReference type="GO" id="GO:0005829">
    <property type="term" value="C:cytosol"/>
    <property type="evidence" value="ECO:0007669"/>
    <property type="project" value="TreeGrafter"/>
</dbReference>
<dbReference type="AlphaFoldDB" id="A0A2H0V5W7"/>
<dbReference type="PANTHER" id="PTHR43393">
    <property type="entry name" value="CYTOKININ RIBOSIDE 5'-MONOPHOSPHATE PHOSPHORIBOHYDROLASE"/>
    <property type="match status" value="1"/>
</dbReference>
<organism evidence="2 3">
    <name type="scientific">Candidatus Falkowbacteria bacterium CG10_big_fil_rev_8_21_14_0_10_39_11</name>
    <dbReference type="NCBI Taxonomy" id="1974565"/>
    <lineage>
        <taxon>Bacteria</taxon>
        <taxon>Candidatus Falkowiibacteriota</taxon>
    </lineage>
</organism>
<dbReference type="InterPro" id="IPR005269">
    <property type="entry name" value="LOG"/>
</dbReference>
<accession>A0A2H0V5W7</accession>
<dbReference type="SUPFAM" id="SSF102405">
    <property type="entry name" value="MCP/YpsA-like"/>
    <property type="match status" value="1"/>
</dbReference>